<comment type="caution">
    <text evidence="1">The sequence shown here is derived from an EMBL/GenBank/DDBJ whole genome shotgun (WGS) entry which is preliminary data.</text>
</comment>
<gene>
    <name evidence="1" type="ORF">HXX76_016298</name>
</gene>
<organism evidence="1 2">
    <name type="scientific">Chlamydomonas incerta</name>
    <dbReference type="NCBI Taxonomy" id="51695"/>
    <lineage>
        <taxon>Eukaryota</taxon>
        <taxon>Viridiplantae</taxon>
        <taxon>Chlorophyta</taxon>
        <taxon>core chlorophytes</taxon>
        <taxon>Chlorophyceae</taxon>
        <taxon>CS clade</taxon>
        <taxon>Chlamydomonadales</taxon>
        <taxon>Chlamydomonadaceae</taxon>
        <taxon>Chlamydomonas</taxon>
    </lineage>
</organism>
<name>A0A835SAL1_CHLIN</name>
<proteinExistence type="predicted"/>
<dbReference type="Proteomes" id="UP000650467">
    <property type="component" value="Unassembled WGS sequence"/>
</dbReference>
<accession>A0A835SAL1</accession>
<dbReference type="AlphaFoldDB" id="A0A835SAL1"/>
<keyword evidence="2" id="KW-1185">Reference proteome</keyword>
<dbReference type="EMBL" id="JAEHOC010000238">
    <property type="protein sequence ID" value="KAG2422071.1"/>
    <property type="molecule type" value="Genomic_DNA"/>
</dbReference>
<protein>
    <submittedName>
        <fullName evidence="1">Uncharacterized protein</fullName>
    </submittedName>
</protein>
<evidence type="ECO:0000313" key="1">
    <source>
        <dbReference type="EMBL" id="KAG2422071.1"/>
    </source>
</evidence>
<evidence type="ECO:0000313" key="2">
    <source>
        <dbReference type="Proteomes" id="UP000650467"/>
    </source>
</evidence>
<reference evidence="1" key="1">
    <citation type="journal article" date="2020" name="bioRxiv">
        <title>Comparative genomics of Chlamydomonas.</title>
        <authorList>
            <person name="Craig R.J."/>
            <person name="Hasan A.R."/>
            <person name="Ness R.W."/>
            <person name="Keightley P.D."/>
        </authorList>
    </citation>
    <scope>NUCLEOTIDE SEQUENCE</scope>
    <source>
        <strain evidence="1">SAG 7.73</strain>
    </source>
</reference>
<sequence>MKRRSLAKNEIFMRDIIEASGKREPYYMIWLAASFGWLGALTNHSDVGIGEEDPEVQYEYEQVDWVELQKELSKKKKKR</sequence>